<keyword evidence="5" id="KW-1185">Reference proteome</keyword>
<dbReference type="SUPFAM" id="SSF51735">
    <property type="entry name" value="NAD(P)-binding Rossmann-fold domains"/>
    <property type="match status" value="2"/>
</dbReference>
<dbReference type="InterPro" id="IPR057326">
    <property type="entry name" value="KR_dom"/>
</dbReference>
<dbReference type="Proteomes" id="UP001204746">
    <property type="component" value="Unassembled WGS sequence"/>
</dbReference>
<organism evidence="4 5">
    <name type="scientific">Streptomyces rugosispiralis</name>
    <dbReference type="NCBI Taxonomy" id="2967341"/>
    <lineage>
        <taxon>Bacteria</taxon>
        <taxon>Bacillati</taxon>
        <taxon>Actinomycetota</taxon>
        <taxon>Actinomycetes</taxon>
        <taxon>Kitasatosporales</taxon>
        <taxon>Streptomycetaceae</taxon>
        <taxon>Streptomyces</taxon>
    </lineage>
</organism>
<gene>
    <name evidence="4" type="ORF">NP777_47055</name>
</gene>
<dbReference type="CDD" id="cd08956">
    <property type="entry name" value="KR_3_FAS_SDR_x"/>
    <property type="match status" value="1"/>
</dbReference>
<dbReference type="InterPro" id="IPR036291">
    <property type="entry name" value="NAD(P)-bd_dom_sf"/>
</dbReference>
<evidence type="ECO:0000256" key="2">
    <source>
        <dbReference type="ARBA" id="ARBA00023268"/>
    </source>
</evidence>
<sequence>SAESENPGRFVLVDVDDTTESLAAVADALASGEPQVAVRDGALRAPRLARAAVDTEQPLDVDADGTVLVTGASGALGGLLARHLVVERGVRRLLLVSRRGDQAPGAAELTAELVGLGAEARWAACDVADRDALAAALAAIPAEHPLTGVVHTAGVLDDGVVGSLTPERMAGVLRPKVDAAWNLHELTRDLDLSAFVLFSSAAGVFGNAGQGNYAAANAYLDALAQHRRAH</sequence>
<reference evidence="4 5" key="1">
    <citation type="submission" date="2022-07" db="EMBL/GenBank/DDBJ databases">
        <authorList>
            <person name="Phongsopitanun W."/>
            <person name="Tanasupawat S."/>
        </authorList>
    </citation>
    <scope>NUCLEOTIDE SEQUENCE [LARGE SCALE GENOMIC DNA]</scope>
    <source>
        <strain evidence="4 5">RCU-064</strain>
    </source>
</reference>
<dbReference type="InterPro" id="IPR055123">
    <property type="entry name" value="SpnB-like_Rossmann"/>
</dbReference>
<dbReference type="Pfam" id="PF22953">
    <property type="entry name" value="SpnB_Rossmann"/>
    <property type="match status" value="1"/>
</dbReference>
<dbReference type="Gene3D" id="3.40.50.720">
    <property type="entry name" value="NAD(P)-binding Rossmann-like Domain"/>
    <property type="match status" value="1"/>
</dbReference>
<evidence type="ECO:0000259" key="3">
    <source>
        <dbReference type="SMART" id="SM00822"/>
    </source>
</evidence>
<dbReference type="RefSeq" id="WP_256656347.1">
    <property type="nucleotide sequence ID" value="NZ_JANIAA010000201.1"/>
</dbReference>
<keyword evidence="2" id="KW-0511">Multifunctional enzyme</keyword>
<comment type="caution">
    <text evidence="4">The sequence shown here is derived from an EMBL/GenBank/DDBJ whole genome shotgun (WGS) entry which is preliminary data.</text>
</comment>
<proteinExistence type="predicted"/>
<feature type="non-terminal residue" evidence="4">
    <location>
        <position position="1"/>
    </location>
</feature>
<dbReference type="PANTHER" id="PTHR43775">
    <property type="entry name" value="FATTY ACID SYNTHASE"/>
    <property type="match status" value="1"/>
</dbReference>
<protein>
    <submittedName>
        <fullName evidence="4">Beta-ketoacyl reductase</fullName>
    </submittedName>
</protein>
<accession>A0ABT1VE14</accession>
<evidence type="ECO:0000313" key="4">
    <source>
        <dbReference type="EMBL" id="MCQ8195639.1"/>
    </source>
</evidence>
<keyword evidence="1" id="KW-0808">Transferase</keyword>
<feature type="non-terminal residue" evidence="4">
    <location>
        <position position="230"/>
    </location>
</feature>
<dbReference type="EMBL" id="JANIAA010000201">
    <property type="protein sequence ID" value="MCQ8195639.1"/>
    <property type="molecule type" value="Genomic_DNA"/>
</dbReference>
<feature type="domain" description="Ketoreductase" evidence="3">
    <location>
        <begin position="65"/>
        <end position="230"/>
    </location>
</feature>
<dbReference type="Pfam" id="PF08659">
    <property type="entry name" value="KR"/>
    <property type="match status" value="1"/>
</dbReference>
<dbReference type="SMART" id="SM00822">
    <property type="entry name" value="PKS_KR"/>
    <property type="match status" value="1"/>
</dbReference>
<evidence type="ECO:0000256" key="1">
    <source>
        <dbReference type="ARBA" id="ARBA00022679"/>
    </source>
</evidence>
<dbReference type="PANTHER" id="PTHR43775:SF51">
    <property type="entry name" value="INACTIVE PHENOLPHTHIOCEROL SYNTHESIS POLYKETIDE SYNTHASE TYPE I PKS1-RELATED"/>
    <property type="match status" value="1"/>
</dbReference>
<name>A0ABT1VE14_9ACTN</name>
<evidence type="ECO:0000313" key="5">
    <source>
        <dbReference type="Proteomes" id="UP001204746"/>
    </source>
</evidence>
<dbReference type="InterPro" id="IPR013968">
    <property type="entry name" value="PKS_KR"/>
</dbReference>
<dbReference type="InterPro" id="IPR050091">
    <property type="entry name" value="PKS_NRPS_Biosynth_Enz"/>
</dbReference>